<evidence type="ECO:0000259" key="4">
    <source>
        <dbReference type="SMART" id="SM00903"/>
    </source>
</evidence>
<evidence type="ECO:0000313" key="5">
    <source>
        <dbReference type="EMBL" id="HGB35917.1"/>
    </source>
</evidence>
<organism evidence="5">
    <name type="scientific">candidate division WOR-3 bacterium</name>
    <dbReference type="NCBI Taxonomy" id="2052148"/>
    <lineage>
        <taxon>Bacteria</taxon>
        <taxon>Bacteria division WOR-3</taxon>
    </lineage>
</organism>
<dbReference type="InterPro" id="IPR052174">
    <property type="entry name" value="Flavoredoxin"/>
</dbReference>
<evidence type="ECO:0000256" key="2">
    <source>
        <dbReference type="ARBA" id="ARBA00022630"/>
    </source>
</evidence>
<keyword evidence="2" id="KW-0285">Flavoprotein</keyword>
<comment type="cofactor">
    <cofactor evidence="1">
        <name>FMN</name>
        <dbReference type="ChEBI" id="CHEBI:58210"/>
    </cofactor>
</comment>
<evidence type="ECO:0000256" key="1">
    <source>
        <dbReference type="ARBA" id="ARBA00001917"/>
    </source>
</evidence>
<dbReference type="SUPFAM" id="SSF50475">
    <property type="entry name" value="FMN-binding split barrel"/>
    <property type="match status" value="1"/>
</dbReference>
<sequence length="174" mass="19790">MKEIKKYPYRVIHPAMVVLVTTIDQKGVPNVCTVAWSMPVSVNPPLVAIALQKRHKTTKNIEETGEFVLNIPGKNLLEVAEQCGSESGWQVNKFEKYKIEHFPSKLTKAPRIANALGYLECKLYAKYEGGDHYIFVGEILLAEADEKFFTDMWSEEAELLFHYGGDVYGKTVRY</sequence>
<protein>
    <submittedName>
        <fullName evidence="5">Flavin reductase family protein</fullName>
    </submittedName>
</protein>
<comment type="similarity">
    <text evidence="3">Belongs to the flavoredoxin family.</text>
</comment>
<dbReference type="InterPro" id="IPR012349">
    <property type="entry name" value="Split_barrel_FMN-bd"/>
</dbReference>
<dbReference type="SMART" id="SM00903">
    <property type="entry name" value="Flavin_Reduct"/>
    <property type="match status" value="1"/>
</dbReference>
<dbReference type="GO" id="GO:0010181">
    <property type="term" value="F:FMN binding"/>
    <property type="evidence" value="ECO:0007669"/>
    <property type="project" value="InterPro"/>
</dbReference>
<reference evidence="5" key="1">
    <citation type="journal article" date="2020" name="mSystems">
        <title>Genome- and Community-Level Interaction Insights into Carbon Utilization and Element Cycling Functions of Hydrothermarchaeota in Hydrothermal Sediment.</title>
        <authorList>
            <person name="Zhou Z."/>
            <person name="Liu Y."/>
            <person name="Xu W."/>
            <person name="Pan J."/>
            <person name="Luo Z.H."/>
            <person name="Li M."/>
        </authorList>
    </citation>
    <scope>NUCLEOTIDE SEQUENCE [LARGE SCALE GENOMIC DNA]</scope>
    <source>
        <strain evidence="5">SpSt-754</strain>
    </source>
</reference>
<dbReference type="PANTHER" id="PTHR43567:SF1">
    <property type="entry name" value="FLAVOREDOXIN"/>
    <property type="match status" value="1"/>
</dbReference>
<gene>
    <name evidence="5" type="ORF">ENV38_03300</name>
</gene>
<name>A0A7V3KND4_UNCW3</name>
<evidence type="ECO:0000256" key="3">
    <source>
        <dbReference type="ARBA" id="ARBA00038054"/>
    </source>
</evidence>
<dbReference type="EMBL" id="DTGD01000124">
    <property type="protein sequence ID" value="HGB35917.1"/>
    <property type="molecule type" value="Genomic_DNA"/>
</dbReference>
<feature type="domain" description="Flavin reductase like" evidence="4">
    <location>
        <begin position="10"/>
        <end position="168"/>
    </location>
</feature>
<proteinExistence type="inferred from homology"/>
<dbReference type="Gene3D" id="2.30.110.10">
    <property type="entry name" value="Electron Transport, Fmn-binding Protein, Chain A"/>
    <property type="match status" value="1"/>
</dbReference>
<dbReference type="GO" id="GO:0016646">
    <property type="term" value="F:oxidoreductase activity, acting on the CH-NH group of donors, NAD or NADP as acceptor"/>
    <property type="evidence" value="ECO:0007669"/>
    <property type="project" value="UniProtKB-ARBA"/>
</dbReference>
<dbReference type="InterPro" id="IPR002563">
    <property type="entry name" value="Flavin_Rdtase-like_dom"/>
</dbReference>
<comment type="caution">
    <text evidence="5">The sequence shown here is derived from an EMBL/GenBank/DDBJ whole genome shotgun (WGS) entry which is preliminary data.</text>
</comment>
<dbReference type="PANTHER" id="PTHR43567">
    <property type="entry name" value="FLAVOREDOXIN-RELATED-RELATED"/>
    <property type="match status" value="1"/>
</dbReference>
<accession>A0A7V3KND4</accession>
<dbReference type="AlphaFoldDB" id="A0A7V3KND4"/>
<dbReference type="Pfam" id="PF01613">
    <property type="entry name" value="Flavin_Reduct"/>
    <property type="match status" value="1"/>
</dbReference>